<accession>A0A066Z0L0</accession>
<keyword evidence="2" id="KW-1185">Reference proteome</keyword>
<dbReference type="eggNOG" id="ENOG5030J7F">
    <property type="taxonomic scope" value="Bacteria"/>
</dbReference>
<proteinExistence type="predicted"/>
<dbReference type="RefSeq" id="WP_051652760.1">
    <property type="nucleotide sequence ID" value="NZ_KK853997.1"/>
</dbReference>
<evidence type="ECO:0000313" key="1">
    <source>
        <dbReference type="EMBL" id="KDN87042.1"/>
    </source>
</evidence>
<gene>
    <name evidence="1" type="ORF">KCH_11270</name>
</gene>
<dbReference type="HOGENOM" id="CLU_102960_0_0_11"/>
<dbReference type="EMBL" id="JNBY01000050">
    <property type="protein sequence ID" value="KDN87042.1"/>
    <property type="molecule type" value="Genomic_DNA"/>
</dbReference>
<dbReference type="Proteomes" id="UP000027178">
    <property type="component" value="Unassembled WGS sequence"/>
</dbReference>
<dbReference type="PATRIC" id="fig|1348663.4.peg.1074"/>
<organism evidence="1 2">
    <name type="scientific">Kitasatospora cheerisanensis KCTC 2395</name>
    <dbReference type="NCBI Taxonomy" id="1348663"/>
    <lineage>
        <taxon>Bacteria</taxon>
        <taxon>Bacillati</taxon>
        <taxon>Actinomycetota</taxon>
        <taxon>Actinomycetes</taxon>
        <taxon>Kitasatosporales</taxon>
        <taxon>Streptomycetaceae</taxon>
        <taxon>Kitasatospora</taxon>
    </lineage>
</organism>
<dbReference type="AlphaFoldDB" id="A0A066Z0L0"/>
<evidence type="ECO:0000313" key="2">
    <source>
        <dbReference type="Proteomes" id="UP000027178"/>
    </source>
</evidence>
<name>A0A066Z0L0_9ACTN</name>
<sequence>MTTAQQRLHHALDALDRAGTARPGPPVHGCEHCWTAEEFTLLAGPPALLPDRLLQSAAAKSADLWDDFPALYRRLTPVVLRKLTTGRSLVEGWVVATRLRTWADTATPTTDRHLADAADGWVYEGALAELRFGLHGELEVGAELTEWLFALPVERIGADRQQTLVYVNSLSTTTL</sequence>
<dbReference type="OrthoDB" id="4535590at2"/>
<protein>
    <submittedName>
        <fullName evidence="1">Uncharacterized protein</fullName>
    </submittedName>
</protein>
<comment type="caution">
    <text evidence="1">The sequence shown here is derived from an EMBL/GenBank/DDBJ whole genome shotgun (WGS) entry which is preliminary data.</text>
</comment>
<reference evidence="1 2" key="1">
    <citation type="submission" date="2014-05" db="EMBL/GenBank/DDBJ databases">
        <title>Draft Genome Sequence of Kitasatospora cheerisanensis KCTC 2395.</title>
        <authorList>
            <person name="Nam D.H."/>
        </authorList>
    </citation>
    <scope>NUCLEOTIDE SEQUENCE [LARGE SCALE GENOMIC DNA]</scope>
    <source>
        <strain evidence="1 2">KCTC 2395</strain>
    </source>
</reference>